<keyword evidence="6" id="KW-0256">Endoplasmic reticulum</keyword>
<keyword evidence="9 13" id="KW-0472">Membrane</keyword>
<evidence type="ECO:0000256" key="4">
    <source>
        <dbReference type="ARBA" id="ARBA00022679"/>
    </source>
</evidence>
<proteinExistence type="predicted"/>
<name>A0ABU7GF17_9SPHN</name>
<dbReference type="Gene3D" id="1.20.120.550">
    <property type="entry name" value="Membrane associated eicosanoid/glutathione metabolism-like domain"/>
    <property type="match status" value="1"/>
</dbReference>
<evidence type="ECO:0000256" key="11">
    <source>
        <dbReference type="ARBA" id="ARBA00039397"/>
    </source>
</evidence>
<comment type="caution">
    <text evidence="14">The sequence shown here is derived from an EMBL/GenBank/DDBJ whole genome shotgun (WGS) entry which is preliminary data.</text>
</comment>
<evidence type="ECO:0000256" key="10">
    <source>
        <dbReference type="ARBA" id="ARBA00038540"/>
    </source>
</evidence>
<dbReference type="Pfam" id="PF01124">
    <property type="entry name" value="MAPEG"/>
    <property type="match status" value="1"/>
</dbReference>
<feature type="transmembrane region" description="Helical" evidence="13">
    <location>
        <begin position="12"/>
        <end position="34"/>
    </location>
</feature>
<feature type="transmembrane region" description="Helical" evidence="13">
    <location>
        <begin position="131"/>
        <end position="153"/>
    </location>
</feature>
<dbReference type="RefSeq" id="WP_354144465.1">
    <property type="nucleotide sequence ID" value="NZ_JAZDQV010000005.1"/>
</dbReference>
<evidence type="ECO:0000313" key="14">
    <source>
        <dbReference type="EMBL" id="MEE1877360.1"/>
    </source>
</evidence>
<evidence type="ECO:0000256" key="8">
    <source>
        <dbReference type="ARBA" id="ARBA00022990"/>
    </source>
</evidence>
<evidence type="ECO:0000313" key="15">
    <source>
        <dbReference type="Proteomes" id="UP001343492"/>
    </source>
</evidence>
<sequence>MEMLSLNNPVFATYAVSVSLMILLGIATAWITVIQMLRVKGGFRAPEDMKKTPINPAPKADQTAPNEQVERYRRIMQNHLENLPFFGIIGLLFVMTGPSLALAQWLFYGYVISRVLHFLAYASAQVHDIRATFWTIGSVILIAMCVMVLQAGWAAA</sequence>
<dbReference type="EMBL" id="JAZDQV010000005">
    <property type="protein sequence ID" value="MEE1877360.1"/>
    <property type="molecule type" value="Genomic_DNA"/>
</dbReference>
<dbReference type="InterPro" id="IPR040162">
    <property type="entry name" value="MGST1-like"/>
</dbReference>
<evidence type="ECO:0000256" key="12">
    <source>
        <dbReference type="ARBA" id="ARBA00049385"/>
    </source>
</evidence>
<comment type="function">
    <text evidence="1">Conjugation of reduced glutathione to a wide number of exogenous and endogenous hydrophobic electrophiles.</text>
</comment>
<gene>
    <name evidence="14" type="ORF">VRS74_06635</name>
</gene>
<dbReference type="PANTHER" id="PTHR10689:SF6">
    <property type="entry name" value="MICROSOMAL GLUTATHIONE S-TRANSFERASE 1"/>
    <property type="match status" value="1"/>
</dbReference>
<dbReference type="InterPro" id="IPR001129">
    <property type="entry name" value="Membr-assoc_MAPEG"/>
</dbReference>
<evidence type="ECO:0000256" key="13">
    <source>
        <dbReference type="SAM" id="Phobius"/>
    </source>
</evidence>
<evidence type="ECO:0000256" key="3">
    <source>
        <dbReference type="ARBA" id="ARBA00012452"/>
    </source>
</evidence>
<keyword evidence="5 13" id="KW-0812">Transmembrane</keyword>
<protein>
    <recommendedName>
        <fullName evidence="11">Microsomal glutathione S-transferase 1</fullName>
        <ecNumber evidence="3">2.5.1.18</ecNumber>
    </recommendedName>
</protein>
<keyword evidence="15" id="KW-1185">Reference proteome</keyword>
<dbReference type="PANTHER" id="PTHR10689">
    <property type="entry name" value="MICROSOMAL GLUTATHIONE S-TRANSFERASE 1"/>
    <property type="match status" value="1"/>
</dbReference>
<keyword evidence="8" id="KW-0007">Acetylation</keyword>
<comment type="catalytic activity">
    <reaction evidence="12">
        <text>RX + glutathione = an S-substituted glutathione + a halide anion + H(+)</text>
        <dbReference type="Rhea" id="RHEA:16437"/>
        <dbReference type="ChEBI" id="CHEBI:15378"/>
        <dbReference type="ChEBI" id="CHEBI:16042"/>
        <dbReference type="ChEBI" id="CHEBI:17792"/>
        <dbReference type="ChEBI" id="CHEBI:57925"/>
        <dbReference type="ChEBI" id="CHEBI:90779"/>
        <dbReference type="EC" id="2.5.1.18"/>
    </reaction>
    <physiologicalReaction direction="left-to-right" evidence="12">
        <dbReference type="Rhea" id="RHEA:16438"/>
    </physiologicalReaction>
</comment>
<comment type="subunit">
    <text evidence="10">Homotrimer; The trimer binds only one molecule of glutathione.</text>
</comment>
<evidence type="ECO:0000256" key="9">
    <source>
        <dbReference type="ARBA" id="ARBA00023136"/>
    </source>
</evidence>
<evidence type="ECO:0000256" key="7">
    <source>
        <dbReference type="ARBA" id="ARBA00022989"/>
    </source>
</evidence>
<dbReference type="SUPFAM" id="SSF161084">
    <property type="entry name" value="MAPEG domain-like"/>
    <property type="match status" value="1"/>
</dbReference>
<dbReference type="EC" id="2.5.1.18" evidence="3"/>
<evidence type="ECO:0000256" key="1">
    <source>
        <dbReference type="ARBA" id="ARBA00003701"/>
    </source>
</evidence>
<dbReference type="Proteomes" id="UP001343492">
    <property type="component" value="Unassembled WGS sequence"/>
</dbReference>
<reference evidence="14 15" key="1">
    <citation type="submission" date="2024-01" db="EMBL/GenBank/DDBJ databases">
        <title>The genome sequence of Erythrobacteraceae sp. strain 1XM1-14.</title>
        <authorList>
            <person name="Liu Y."/>
        </authorList>
    </citation>
    <scope>NUCLEOTIDE SEQUENCE [LARGE SCALE GENOMIC DNA]</scope>
    <source>
        <strain evidence="14 15">1XM1-14</strain>
    </source>
</reference>
<evidence type="ECO:0000256" key="6">
    <source>
        <dbReference type="ARBA" id="ARBA00022824"/>
    </source>
</evidence>
<organism evidence="14 15">
    <name type="scientific">Altererythrobacter litoralis</name>
    <dbReference type="NCBI Taxonomy" id="3113904"/>
    <lineage>
        <taxon>Bacteria</taxon>
        <taxon>Pseudomonadati</taxon>
        <taxon>Pseudomonadota</taxon>
        <taxon>Alphaproteobacteria</taxon>
        <taxon>Sphingomonadales</taxon>
        <taxon>Erythrobacteraceae</taxon>
        <taxon>Altererythrobacter</taxon>
    </lineage>
</organism>
<evidence type="ECO:0000256" key="2">
    <source>
        <dbReference type="ARBA" id="ARBA00004477"/>
    </source>
</evidence>
<dbReference type="InterPro" id="IPR023352">
    <property type="entry name" value="MAPEG-like_dom_sf"/>
</dbReference>
<feature type="transmembrane region" description="Helical" evidence="13">
    <location>
        <begin position="83"/>
        <end position="101"/>
    </location>
</feature>
<accession>A0ABU7GF17</accession>
<keyword evidence="7 13" id="KW-1133">Transmembrane helix</keyword>
<comment type="subcellular location">
    <subcellularLocation>
        <location evidence="2">Endoplasmic reticulum membrane</location>
        <topology evidence="2">Multi-pass membrane protein</topology>
    </subcellularLocation>
</comment>
<keyword evidence="4" id="KW-0808">Transferase</keyword>
<evidence type="ECO:0000256" key="5">
    <source>
        <dbReference type="ARBA" id="ARBA00022692"/>
    </source>
</evidence>